<feature type="compositionally biased region" description="Low complexity" evidence="4">
    <location>
        <begin position="1"/>
        <end position="10"/>
    </location>
</feature>
<feature type="region of interest" description="Disordered" evidence="4">
    <location>
        <begin position="1"/>
        <end position="24"/>
    </location>
</feature>
<dbReference type="STRING" id="1755647.AS156_33160"/>
<organism evidence="7 8">
    <name type="scientific">Bradyrhizobium macuxiense</name>
    <dbReference type="NCBI Taxonomy" id="1755647"/>
    <lineage>
        <taxon>Bacteria</taxon>
        <taxon>Pseudomonadati</taxon>
        <taxon>Pseudomonadota</taxon>
        <taxon>Alphaproteobacteria</taxon>
        <taxon>Hyphomicrobiales</taxon>
        <taxon>Nitrobacteraceae</taxon>
        <taxon>Bradyrhizobium</taxon>
    </lineage>
</organism>
<evidence type="ECO:0000256" key="1">
    <source>
        <dbReference type="ARBA" id="ARBA00023015"/>
    </source>
</evidence>
<accession>A0A560LYD9</accession>
<feature type="domain" description="HTH iclR-type" evidence="5">
    <location>
        <begin position="26"/>
        <end position="87"/>
    </location>
</feature>
<dbReference type="AlphaFoldDB" id="A0A560LYD9"/>
<evidence type="ECO:0000259" key="6">
    <source>
        <dbReference type="PROSITE" id="PS51078"/>
    </source>
</evidence>
<dbReference type="PROSITE" id="PS51078">
    <property type="entry name" value="ICLR_ED"/>
    <property type="match status" value="1"/>
</dbReference>
<evidence type="ECO:0000259" key="5">
    <source>
        <dbReference type="PROSITE" id="PS51077"/>
    </source>
</evidence>
<dbReference type="Pfam" id="PF09339">
    <property type="entry name" value="HTH_IclR"/>
    <property type="match status" value="1"/>
</dbReference>
<dbReference type="SUPFAM" id="SSF46785">
    <property type="entry name" value="Winged helix' DNA-binding domain"/>
    <property type="match status" value="1"/>
</dbReference>
<comment type="caution">
    <text evidence="7">The sequence shown here is derived from an EMBL/GenBank/DDBJ whole genome shotgun (WGS) entry which is preliminary data.</text>
</comment>
<dbReference type="EMBL" id="VITY01000005">
    <property type="protein sequence ID" value="TWC00406.1"/>
    <property type="molecule type" value="Genomic_DNA"/>
</dbReference>
<sequence length="282" mass="30110">MNASTTATARTSRKRPLPEPGQPDKFNAIQKVCAILRVLAQRSPLRLTDIADTTSLNKATALRILNSLIEEGFVSRVAGAKTYELGQEARVMAVGARRSVDIAELAQPSLLRLSERSADTALLSVRSGVEALYLARSVGSHPLQPNYLQIGSRRPLGVGAGALALLVWLPDAEIEAVIEVIVPRLAKSPRITPKFLRERIAVARKAGHTVLLDAAFPGMGGVGVPVRDDAGEVVAALSIGAATDRIRRREGELADMLKKEAQVLARAMAQAPKNVRSAKPVS</sequence>
<dbReference type="OrthoDB" id="9807558at2"/>
<keyword evidence="1" id="KW-0805">Transcription regulation</keyword>
<evidence type="ECO:0000313" key="8">
    <source>
        <dbReference type="Proteomes" id="UP000321304"/>
    </source>
</evidence>
<dbReference type="GO" id="GO:0045892">
    <property type="term" value="P:negative regulation of DNA-templated transcription"/>
    <property type="evidence" value="ECO:0007669"/>
    <property type="project" value="TreeGrafter"/>
</dbReference>
<keyword evidence="3" id="KW-0804">Transcription</keyword>
<name>A0A560LYD9_9BRAD</name>
<dbReference type="SMART" id="SM00346">
    <property type="entry name" value="HTH_ICLR"/>
    <property type="match status" value="1"/>
</dbReference>
<dbReference type="InterPro" id="IPR029016">
    <property type="entry name" value="GAF-like_dom_sf"/>
</dbReference>
<protein>
    <submittedName>
        <fullName evidence="7">IclR family transcriptional regulator</fullName>
    </submittedName>
</protein>
<dbReference type="InterPro" id="IPR014757">
    <property type="entry name" value="Tscrpt_reg_IclR_C"/>
</dbReference>
<dbReference type="GO" id="GO:0003677">
    <property type="term" value="F:DNA binding"/>
    <property type="evidence" value="ECO:0007669"/>
    <property type="project" value="UniProtKB-KW"/>
</dbReference>
<dbReference type="PANTHER" id="PTHR30136">
    <property type="entry name" value="HELIX-TURN-HELIX TRANSCRIPTIONAL REGULATOR, ICLR FAMILY"/>
    <property type="match status" value="1"/>
</dbReference>
<dbReference type="RefSeq" id="WP_146986768.1">
    <property type="nucleotide sequence ID" value="NZ_VITY01000005.1"/>
</dbReference>
<dbReference type="PANTHER" id="PTHR30136:SF35">
    <property type="entry name" value="HTH-TYPE TRANSCRIPTIONAL REGULATOR RV1719"/>
    <property type="match status" value="1"/>
</dbReference>
<dbReference type="InterPro" id="IPR036390">
    <property type="entry name" value="WH_DNA-bd_sf"/>
</dbReference>
<dbReference type="InterPro" id="IPR036388">
    <property type="entry name" value="WH-like_DNA-bd_sf"/>
</dbReference>
<proteinExistence type="predicted"/>
<dbReference type="PROSITE" id="PS51077">
    <property type="entry name" value="HTH_ICLR"/>
    <property type="match status" value="1"/>
</dbReference>
<dbReference type="SUPFAM" id="SSF55781">
    <property type="entry name" value="GAF domain-like"/>
    <property type="match status" value="1"/>
</dbReference>
<keyword evidence="8" id="KW-1185">Reference proteome</keyword>
<evidence type="ECO:0000256" key="2">
    <source>
        <dbReference type="ARBA" id="ARBA00023125"/>
    </source>
</evidence>
<dbReference type="Gene3D" id="1.10.10.10">
    <property type="entry name" value="Winged helix-like DNA-binding domain superfamily/Winged helix DNA-binding domain"/>
    <property type="match status" value="1"/>
</dbReference>
<evidence type="ECO:0000256" key="3">
    <source>
        <dbReference type="ARBA" id="ARBA00023163"/>
    </source>
</evidence>
<dbReference type="Proteomes" id="UP000321304">
    <property type="component" value="Unassembled WGS sequence"/>
</dbReference>
<evidence type="ECO:0000256" key="4">
    <source>
        <dbReference type="SAM" id="MobiDB-lite"/>
    </source>
</evidence>
<evidence type="ECO:0000313" key="7">
    <source>
        <dbReference type="EMBL" id="TWC00406.1"/>
    </source>
</evidence>
<gene>
    <name evidence="7" type="ORF">FBZ93_105203</name>
</gene>
<dbReference type="InterPro" id="IPR005471">
    <property type="entry name" value="Tscrpt_reg_IclR_N"/>
</dbReference>
<keyword evidence="2" id="KW-0238">DNA-binding</keyword>
<dbReference type="InterPro" id="IPR050707">
    <property type="entry name" value="HTH_MetabolicPath_Reg"/>
</dbReference>
<feature type="domain" description="IclR-ED" evidence="6">
    <location>
        <begin position="81"/>
        <end position="282"/>
    </location>
</feature>
<dbReference type="Pfam" id="PF01614">
    <property type="entry name" value="IclR_C"/>
    <property type="match status" value="1"/>
</dbReference>
<reference evidence="7 8" key="1">
    <citation type="submission" date="2019-06" db="EMBL/GenBank/DDBJ databases">
        <title>Genomic Encyclopedia of Type Strains, Phase IV (KMG-V): Genome sequencing to study the core and pangenomes of soil and plant-associated prokaryotes.</title>
        <authorList>
            <person name="Whitman W."/>
        </authorList>
    </citation>
    <scope>NUCLEOTIDE SEQUENCE [LARGE SCALE GENOMIC DNA]</scope>
    <source>
        <strain evidence="7 8">BR 10355</strain>
    </source>
</reference>
<dbReference type="Gene3D" id="3.30.450.40">
    <property type="match status" value="1"/>
</dbReference>
<dbReference type="GO" id="GO:0003700">
    <property type="term" value="F:DNA-binding transcription factor activity"/>
    <property type="evidence" value="ECO:0007669"/>
    <property type="project" value="TreeGrafter"/>
</dbReference>